<sequence>MTEKTYKPILISSVFAKSNIKKCRFIDFEGNYSTAGAKAYGVADVETDKDEMLPVGLLGVLLIETGGAITVGAKVTSDSEGRAVAISDSEECNGYALDEASAAGEFIRIIRGI</sequence>
<evidence type="ECO:0000313" key="1">
    <source>
        <dbReference type="EMBL" id="DAF63585.1"/>
    </source>
</evidence>
<accession>A0A8S5TK84</accession>
<name>A0A8S5TK84_9CAUD</name>
<protein>
    <submittedName>
        <fullName evidence="1">Capsid fiber protein</fullName>
    </submittedName>
</protein>
<reference evidence="1" key="1">
    <citation type="journal article" date="2021" name="Proc. Natl. Acad. Sci. U.S.A.">
        <title>A Catalog of Tens of Thousands of Viruses from Human Metagenomes Reveals Hidden Associations with Chronic Diseases.</title>
        <authorList>
            <person name="Tisza M.J."/>
            <person name="Buck C.B."/>
        </authorList>
    </citation>
    <scope>NUCLEOTIDE SEQUENCE</scope>
    <source>
        <strain evidence="1">CtwQT14</strain>
    </source>
</reference>
<dbReference type="Pfam" id="PF09956">
    <property type="entry name" value="Phage_cement_2"/>
    <property type="match status" value="1"/>
</dbReference>
<organism evidence="1">
    <name type="scientific">Siphoviridae sp. ctwQT14</name>
    <dbReference type="NCBI Taxonomy" id="2827971"/>
    <lineage>
        <taxon>Viruses</taxon>
        <taxon>Duplodnaviria</taxon>
        <taxon>Heunggongvirae</taxon>
        <taxon>Uroviricota</taxon>
        <taxon>Caudoviricetes</taxon>
    </lineage>
</organism>
<dbReference type="InterPro" id="IPR011231">
    <property type="entry name" value="Phage_VT1-Sakai_H0018"/>
</dbReference>
<dbReference type="EMBL" id="BK032842">
    <property type="protein sequence ID" value="DAF63585.1"/>
    <property type="molecule type" value="Genomic_DNA"/>
</dbReference>
<proteinExistence type="predicted"/>